<proteinExistence type="predicted"/>
<evidence type="ECO:0000313" key="1">
    <source>
        <dbReference type="EMBL" id="DAF53006.1"/>
    </source>
</evidence>
<reference evidence="1" key="1">
    <citation type="journal article" date="2021" name="Proc. Natl. Acad. Sci. U.S.A.">
        <title>A Catalog of Tens of Thousands of Viruses from Human Metagenomes Reveals Hidden Associations with Chronic Diseases.</title>
        <authorList>
            <person name="Tisza M.J."/>
            <person name="Buck C.B."/>
        </authorList>
    </citation>
    <scope>NUCLEOTIDE SEQUENCE</scope>
    <source>
        <strain evidence="1">CtPjm15</strain>
    </source>
</reference>
<sequence>MYVKNYYEAIEKAVASQGQQGNFTYTTGIGEDIDTIWYVDVRTDGNFLTIYTSHEGIGRGCFQTDWEQDYDGDVGSWLYLNQDRYPYIPLPPGFYDTASADDWDEAAF</sequence>
<organism evidence="1">
    <name type="scientific">Phage sp. ctPjm15</name>
    <dbReference type="NCBI Taxonomy" id="2828006"/>
    <lineage>
        <taxon>Viruses</taxon>
    </lineage>
</organism>
<name>A0A8S5SPX3_9VIRU</name>
<protein>
    <submittedName>
        <fullName evidence="1">Uncharacterized protein</fullName>
    </submittedName>
</protein>
<accession>A0A8S5SPX3</accession>
<dbReference type="EMBL" id="BK032645">
    <property type="protein sequence ID" value="DAF53006.1"/>
    <property type="molecule type" value="Genomic_DNA"/>
</dbReference>